<gene>
    <name evidence="2" type="ORF">QJT80_04125</name>
</gene>
<dbReference type="Pfam" id="PF02464">
    <property type="entry name" value="CinA"/>
    <property type="match status" value="1"/>
</dbReference>
<name>A0AA95KFE2_9GAMM</name>
<protein>
    <submittedName>
        <fullName evidence="2">Nicotinamide-nucleotide amidohydrolase family protein</fullName>
    </submittedName>
</protein>
<dbReference type="Gene3D" id="3.90.950.20">
    <property type="entry name" value="CinA-like"/>
    <property type="match status" value="1"/>
</dbReference>
<dbReference type="NCBIfam" id="TIGR00199">
    <property type="entry name" value="PncC_domain"/>
    <property type="match status" value="1"/>
</dbReference>
<accession>A0AA95KFE2</accession>
<feature type="domain" description="CinA C-terminal" evidence="1">
    <location>
        <begin position="6"/>
        <end position="158"/>
    </location>
</feature>
<dbReference type="InterPro" id="IPR036653">
    <property type="entry name" value="CinA-like_C"/>
</dbReference>
<reference evidence="2" key="2">
    <citation type="submission" date="2023-04" db="EMBL/GenBank/DDBJ databases">
        <authorList>
            <person name="Beletskiy A.V."/>
            <person name="Mardanov A.V."/>
            <person name="Ravin N.V."/>
        </authorList>
    </citation>
    <scope>NUCLEOTIDE SEQUENCE</scope>
    <source>
        <strain evidence="2">GKL-01</strain>
    </source>
</reference>
<reference evidence="2" key="1">
    <citation type="journal article" date="2023" name="Int. J. Mol. Sci.">
        <title>Metagenomics Revealed a New Genus 'Candidatus Thiocaldithrix dubininis' gen. nov., sp. nov. and a New Species 'Candidatus Thiothrix putei' sp. nov. in the Family Thiotrichaceae, Some Members of Which Have Traits of Both Na+- and H+-Motive Energetics.</title>
        <authorList>
            <person name="Ravin N.V."/>
            <person name="Muntyan M.S."/>
            <person name="Smolyakov D.D."/>
            <person name="Rudenko T.S."/>
            <person name="Beletsky A.V."/>
            <person name="Mardanov A.V."/>
            <person name="Grabovich M.Y."/>
        </authorList>
    </citation>
    <scope>NUCLEOTIDE SEQUENCE</scope>
    <source>
        <strain evidence="2">GKL-01</strain>
    </source>
</reference>
<dbReference type="EMBL" id="CP124755">
    <property type="protein sequence ID" value="WGZ91664.1"/>
    <property type="molecule type" value="Genomic_DNA"/>
</dbReference>
<evidence type="ECO:0000313" key="2">
    <source>
        <dbReference type="EMBL" id="WGZ91664.1"/>
    </source>
</evidence>
<organism evidence="2">
    <name type="scientific">Candidatus Thiocaldithrix dubininis</name>
    <dbReference type="NCBI Taxonomy" id="3080823"/>
    <lineage>
        <taxon>Bacteria</taxon>
        <taxon>Pseudomonadati</taxon>
        <taxon>Pseudomonadota</taxon>
        <taxon>Gammaproteobacteria</taxon>
        <taxon>Thiotrichales</taxon>
        <taxon>Thiotrichaceae</taxon>
        <taxon>Candidatus Thiocaldithrix</taxon>
    </lineage>
</organism>
<dbReference type="AlphaFoldDB" id="A0AA95KFE2"/>
<evidence type="ECO:0000259" key="1">
    <source>
        <dbReference type="Pfam" id="PF02464"/>
    </source>
</evidence>
<dbReference type="KEGG" id="tdu:QJT80_04125"/>
<proteinExistence type="predicted"/>
<sequence>MSDLVSLTQTLATALQARQWSLATAESCTGGLIAKLCTDLAGSSAWFDCGFITYSNLSKQRLLDVAAETIARMGAVSETVVSEMAMGALHYSEAQVSLAISGIAGPSGGSVEKPVGMVCFAWALPKQTVKSQTQYFQGDREAIRQQAAYYALNTLLHLLV</sequence>
<dbReference type="SUPFAM" id="SSF142433">
    <property type="entry name" value="CinA-like"/>
    <property type="match status" value="1"/>
</dbReference>
<dbReference type="InterPro" id="IPR008136">
    <property type="entry name" value="CinA_C"/>
</dbReference>
<dbReference type="Proteomes" id="UP001300672">
    <property type="component" value="Chromosome"/>
</dbReference>